<evidence type="ECO:0000256" key="10">
    <source>
        <dbReference type="ARBA" id="ARBA00023128"/>
    </source>
</evidence>
<dbReference type="Gene3D" id="1.50.40.10">
    <property type="entry name" value="Mitochondrial carrier domain"/>
    <property type="match status" value="1"/>
</dbReference>
<dbReference type="PROSITE" id="PS50222">
    <property type="entry name" value="EF_HAND_2"/>
    <property type="match status" value="3"/>
</dbReference>
<keyword evidence="10" id="KW-0496">Mitochondrion</keyword>
<evidence type="ECO:0000256" key="9">
    <source>
        <dbReference type="ARBA" id="ARBA00022989"/>
    </source>
</evidence>
<feature type="repeat" description="Solcar" evidence="12">
    <location>
        <begin position="508"/>
        <end position="597"/>
    </location>
</feature>
<dbReference type="SUPFAM" id="SSF103506">
    <property type="entry name" value="Mitochondrial carrier"/>
    <property type="match status" value="1"/>
</dbReference>
<dbReference type="InterPro" id="IPR011992">
    <property type="entry name" value="EF-hand-dom_pair"/>
</dbReference>
<sequence length="601" mass="67611">MSSIPQPSSSSLKDDIPQDDNIQKQQSKQELESQEQPRLSSPLYMVESNDEKVKRHRELFQQIDTTNKGEISIEDFCNALKKKNHPLKDSDFAIYEIFQSFHNTSASPIVLKKDEIPYAKHMKIKDSNDNNSSNSVSNQENIPNHPIINCEDLNKNQEISKINFDIFNKYLLNAEKQIEKGFKTVDKDHDGKILKKDVEIYLKKLGLAPSGNEIDIFFQNLDNNEKGYLTYEEFRDTLLFMPRLNGSRISTAFQFFNDNIENITSEGDLNFGSDIMKSIGYFIAGGLSGVVSRTCTAPFDRVKVFLIARTDLSSTLLHSKRELQHQIEQKIHHKVSKGKIQSPLVRAAKTIYKQGGIRGFYVGNGLNVIKVFPESAMKFGSFELVKKLLCQIEGVSDQSELSKLSTYLAGGIGGVIAQTTVYPIDTLKYRIQCAQLDGKERGNALLIKTARDMFKQGGISIFYRGLLVGISGMFPYAALDLGTFNTVKKWYIRKQSILQNLPEDEITLPTTLVLAMGASSGTFGATMVYPINLIRTRLQAQGTFAHPYTYDGFMDAVRKTVQREGFPGLFKGLVPNLAKAVPAISISYLCYENLKNIFELN</sequence>
<keyword evidence="5" id="KW-0479">Metal-binding</keyword>
<gene>
    <name evidence="15" type="ORF">Cboi02_000189000</name>
</gene>
<keyword evidence="3" id="KW-0813">Transport</keyword>
<evidence type="ECO:0000256" key="1">
    <source>
        <dbReference type="ARBA" id="ARBA00004448"/>
    </source>
</evidence>
<dbReference type="Proteomes" id="UP001165120">
    <property type="component" value="Unassembled WGS sequence"/>
</dbReference>
<evidence type="ECO:0000256" key="5">
    <source>
        <dbReference type="ARBA" id="ARBA00022723"/>
    </source>
</evidence>
<dbReference type="Pfam" id="PF13202">
    <property type="entry name" value="EF-hand_5"/>
    <property type="match status" value="1"/>
</dbReference>
<dbReference type="InterPro" id="IPR023395">
    <property type="entry name" value="MCP_dom_sf"/>
</dbReference>
<dbReference type="SMART" id="SM00054">
    <property type="entry name" value="EFh"/>
    <property type="match status" value="3"/>
</dbReference>
<keyword evidence="7" id="KW-0999">Mitochondrion inner membrane</keyword>
<dbReference type="EMBL" id="BSXN01000503">
    <property type="protein sequence ID" value="GME68833.1"/>
    <property type="molecule type" value="Genomic_DNA"/>
</dbReference>
<comment type="subcellular location">
    <subcellularLocation>
        <location evidence="1">Mitochondrion inner membrane</location>
        <topology evidence="1">Multi-pass membrane protein</topology>
    </subcellularLocation>
</comment>
<dbReference type="InterPro" id="IPR018108">
    <property type="entry name" value="MCP_transmembrane"/>
</dbReference>
<organism evidence="15 16">
    <name type="scientific">Candida boidinii</name>
    <name type="common">Yeast</name>
    <dbReference type="NCBI Taxonomy" id="5477"/>
    <lineage>
        <taxon>Eukaryota</taxon>
        <taxon>Fungi</taxon>
        <taxon>Dikarya</taxon>
        <taxon>Ascomycota</taxon>
        <taxon>Saccharomycotina</taxon>
        <taxon>Pichiomycetes</taxon>
        <taxon>Pichiales</taxon>
        <taxon>Pichiaceae</taxon>
        <taxon>Ogataea</taxon>
        <taxon>Ogataea/Candida clade</taxon>
    </lineage>
</organism>
<keyword evidence="16" id="KW-1185">Reference proteome</keyword>
<dbReference type="InterPro" id="IPR002067">
    <property type="entry name" value="MCP"/>
</dbReference>
<keyword evidence="11 12" id="KW-0472">Membrane</keyword>
<feature type="repeat" description="Solcar" evidence="12">
    <location>
        <begin position="276"/>
        <end position="388"/>
    </location>
</feature>
<dbReference type="SUPFAM" id="SSF47473">
    <property type="entry name" value="EF-hand"/>
    <property type="match status" value="1"/>
</dbReference>
<feature type="repeat" description="Solcar" evidence="12">
    <location>
        <begin position="401"/>
        <end position="490"/>
    </location>
</feature>
<feature type="domain" description="EF-hand" evidence="14">
    <location>
        <begin position="51"/>
        <end position="86"/>
    </location>
</feature>
<protein>
    <submittedName>
        <fullName evidence="15">Unnamed protein product</fullName>
    </submittedName>
</protein>
<evidence type="ECO:0000256" key="8">
    <source>
        <dbReference type="ARBA" id="ARBA00022837"/>
    </source>
</evidence>
<dbReference type="GO" id="GO:0005743">
    <property type="term" value="C:mitochondrial inner membrane"/>
    <property type="evidence" value="ECO:0007669"/>
    <property type="project" value="UniProtKB-SubCell"/>
</dbReference>
<evidence type="ECO:0000256" key="12">
    <source>
        <dbReference type="PROSITE-ProRule" id="PRU00282"/>
    </source>
</evidence>
<evidence type="ECO:0000256" key="7">
    <source>
        <dbReference type="ARBA" id="ARBA00022792"/>
    </source>
</evidence>
<dbReference type="Pfam" id="PF13499">
    <property type="entry name" value="EF-hand_7"/>
    <property type="match status" value="1"/>
</dbReference>
<dbReference type="Pfam" id="PF00153">
    <property type="entry name" value="Mito_carr"/>
    <property type="match status" value="3"/>
</dbReference>
<dbReference type="PANTHER" id="PTHR24089">
    <property type="entry name" value="SOLUTE CARRIER FAMILY 25"/>
    <property type="match status" value="1"/>
</dbReference>
<dbReference type="FunFam" id="1.50.40.10:FF:000016">
    <property type="entry name" value="Solute carrier family 25 member 23"/>
    <property type="match status" value="1"/>
</dbReference>
<evidence type="ECO:0000256" key="4">
    <source>
        <dbReference type="ARBA" id="ARBA00022692"/>
    </source>
</evidence>
<dbReference type="InterPro" id="IPR002048">
    <property type="entry name" value="EF_hand_dom"/>
</dbReference>
<evidence type="ECO:0000256" key="6">
    <source>
        <dbReference type="ARBA" id="ARBA00022737"/>
    </source>
</evidence>
<feature type="domain" description="EF-hand" evidence="14">
    <location>
        <begin position="173"/>
        <end position="208"/>
    </location>
</feature>
<feature type="region of interest" description="Disordered" evidence="13">
    <location>
        <begin position="123"/>
        <end position="146"/>
    </location>
</feature>
<name>A0A9W6W8V8_CANBO</name>
<dbReference type="AlphaFoldDB" id="A0A9W6W8V8"/>
<evidence type="ECO:0000256" key="2">
    <source>
        <dbReference type="ARBA" id="ARBA00006375"/>
    </source>
</evidence>
<keyword evidence="9" id="KW-1133">Transmembrane helix</keyword>
<accession>A0A9W6W8V8</accession>
<dbReference type="PROSITE" id="PS50920">
    <property type="entry name" value="SOLCAR"/>
    <property type="match status" value="3"/>
</dbReference>
<feature type="compositionally biased region" description="Low complexity" evidence="13">
    <location>
        <begin position="129"/>
        <end position="138"/>
    </location>
</feature>
<dbReference type="GO" id="GO:0005509">
    <property type="term" value="F:calcium ion binding"/>
    <property type="evidence" value="ECO:0007669"/>
    <property type="project" value="InterPro"/>
</dbReference>
<dbReference type="PRINTS" id="PR00926">
    <property type="entry name" value="MITOCARRIER"/>
</dbReference>
<comment type="caution">
    <text evidence="15">The sequence shown here is derived from an EMBL/GenBank/DDBJ whole genome shotgun (WGS) entry which is preliminary data.</text>
</comment>
<evidence type="ECO:0000313" key="15">
    <source>
        <dbReference type="EMBL" id="GME68833.1"/>
    </source>
</evidence>
<keyword evidence="6" id="KW-0677">Repeat</keyword>
<feature type="region of interest" description="Disordered" evidence="13">
    <location>
        <begin position="1"/>
        <end position="45"/>
    </location>
</feature>
<evidence type="ECO:0000256" key="3">
    <source>
        <dbReference type="ARBA" id="ARBA00022448"/>
    </source>
</evidence>
<reference evidence="15" key="1">
    <citation type="submission" date="2023-04" db="EMBL/GenBank/DDBJ databases">
        <title>Candida boidinii NBRC 10035.</title>
        <authorList>
            <person name="Ichikawa N."/>
            <person name="Sato H."/>
            <person name="Tonouchi N."/>
        </authorList>
    </citation>
    <scope>NUCLEOTIDE SEQUENCE</scope>
    <source>
        <strain evidence="15">NBRC 10035</strain>
    </source>
</reference>
<comment type="similarity">
    <text evidence="2">Belongs to the mitochondrial carrier (TC 2.A.29) family.</text>
</comment>
<feature type="compositionally biased region" description="Low complexity" evidence="13">
    <location>
        <begin position="1"/>
        <end position="11"/>
    </location>
</feature>
<keyword evidence="8" id="KW-0106">Calcium</keyword>
<dbReference type="GO" id="GO:0055085">
    <property type="term" value="P:transmembrane transport"/>
    <property type="evidence" value="ECO:0007669"/>
    <property type="project" value="InterPro"/>
</dbReference>
<evidence type="ECO:0000256" key="11">
    <source>
        <dbReference type="ARBA" id="ARBA00023136"/>
    </source>
</evidence>
<evidence type="ECO:0000256" key="13">
    <source>
        <dbReference type="SAM" id="MobiDB-lite"/>
    </source>
</evidence>
<proteinExistence type="inferred from homology"/>
<evidence type="ECO:0000259" key="14">
    <source>
        <dbReference type="PROSITE" id="PS50222"/>
    </source>
</evidence>
<evidence type="ECO:0000313" key="16">
    <source>
        <dbReference type="Proteomes" id="UP001165120"/>
    </source>
</evidence>
<keyword evidence="4 12" id="KW-0812">Transmembrane</keyword>
<feature type="domain" description="EF-hand" evidence="14">
    <location>
        <begin position="209"/>
        <end position="244"/>
    </location>
</feature>
<dbReference type="Gene3D" id="1.10.238.10">
    <property type="entry name" value="EF-hand"/>
    <property type="match status" value="2"/>
</dbReference>
<dbReference type="CDD" id="cd00051">
    <property type="entry name" value="EFh"/>
    <property type="match status" value="1"/>
</dbReference>